<dbReference type="OrthoDB" id="5379420at2759"/>
<accession>A0A813D6K1</accession>
<dbReference type="InterPro" id="IPR019734">
    <property type="entry name" value="TPR_rpt"/>
</dbReference>
<dbReference type="GO" id="GO:0042802">
    <property type="term" value="F:identical protein binding"/>
    <property type="evidence" value="ECO:0007669"/>
    <property type="project" value="InterPro"/>
</dbReference>
<sequence>SWRSAGGRGAQDCQQPGAPSATSNLALLLESVAICRRQRRCTGLPAARGTFQRLNLAFLLEKRGDLQEAEALYRTASSQGDLLATFNLAFLLEKRGDLQEAEALYRTASSQGHLPATFNLACLLEKRGDLQEAEALYRTASSQGGLSATSNLALLLQKRGDLQEAEALYRTASSQGHLPATYNLAFLLEDRGDLQEAEALYRTASSQGYLEATSNLALLLKKRGDLQEAEALYRTASSQGGLSATSNLALLLEKRGDLQEAEALYRTASSQGHLPATYNLAFLLEDRGDLQEAEALFRTASSQGHPSPTFNLPRLLENRGDLQEAEALYRTASSQGDLEATSSLALLLEKRGDLQEAEAPYRTASMSTEPYVASQHACSTPCSSKLAQFALGEAAFKSGDGVQVHGLTSVGAVALNGHCATVLPCEGPARRVSGDRVPVEIDGGGQRLVGPENSRPWSDVEELGDVTAQATGSASRTAATSRFAPEELRAGSSSSSLAVNSMVSDALLRSRPEEELGTCVGKVVLLKFNRCIQSFQRALLQRPELEPVRKALNQRGFAVVLPSKAKAFVHPENYEAVLEAIARDKLVLYADHVLVEPELENVVKEVLKGIAQPKAGTRALIELSGACSGAQEHQPTPGTAGASSSSNLPLTTERTFIHFKVPSSLISPSELDARSFKTA</sequence>
<dbReference type="InterPro" id="IPR011717">
    <property type="entry name" value="TPR-4"/>
</dbReference>
<feature type="non-terminal residue" evidence="2">
    <location>
        <position position="679"/>
    </location>
</feature>
<feature type="compositionally biased region" description="Polar residues" evidence="1">
    <location>
        <begin position="631"/>
        <end position="647"/>
    </location>
</feature>
<dbReference type="Pfam" id="PF07721">
    <property type="entry name" value="TPR_4"/>
    <property type="match status" value="1"/>
</dbReference>
<dbReference type="InterPro" id="IPR052748">
    <property type="entry name" value="ISR_Activator"/>
</dbReference>
<dbReference type="InterPro" id="IPR006597">
    <property type="entry name" value="Sel1-like"/>
</dbReference>
<reference evidence="2" key="1">
    <citation type="submission" date="2021-02" db="EMBL/GenBank/DDBJ databases">
        <authorList>
            <person name="Dougan E. K."/>
            <person name="Rhodes N."/>
            <person name="Thang M."/>
            <person name="Chan C."/>
        </authorList>
    </citation>
    <scope>NUCLEOTIDE SEQUENCE</scope>
</reference>
<dbReference type="InterPro" id="IPR011990">
    <property type="entry name" value="TPR-like_helical_dom_sf"/>
</dbReference>
<dbReference type="SMART" id="SM00671">
    <property type="entry name" value="SEL1"/>
    <property type="match status" value="8"/>
</dbReference>
<dbReference type="Pfam" id="PF13432">
    <property type="entry name" value="TPR_16"/>
    <property type="match status" value="3"/>
</dbReference>
<dbReference type="Gene3D" id="1.25.40.10">
    <property type="entry name" value="Tetratricopeptide repeat domain"/>
    <property type="match status" value="3"/>
</dbReference>
<protein>
    <submittedName>
        <fullName evidence="2">Uncharacterized protein</fullName>
    </submittedName>
</protein>
<dbReference type="EMBL" id="CAJNNV010000357">
    <property type="protein sequence ID" value="CAE8582334.1"/>
    <property type="molecule type" value="Genomic_DNA"/>
</dbReference>
<dbReference type="Proteomes" id="UP000654075">
    <property type="component" value="Unassembled WGS sequence"/>
</dbReference>
<proteinExistence type="predicted"/>
<evidence type="ECO:0000313" key="2">
    <source>
        <dbReference type="EMBL" id="CAE8582334.1"/>
    </source>
</evidence>
<dbReference type="AlphaFoldDB" id="A0A813D6K1"/>
<dbReference type="PANTHER" id="PTHR45011:SF1">
    <property type="entry name" value="DAP3-BINDING CELL DEATH ENHANCER 1"/>
    <property type="match status" value="1"/>
</dbReference>
<comment type="caution">
    <text evidence="2">The sequence shown here is derived from an EMBL/GenBank/DDBJ whole genome shotgun (WGS) entry which is preliminary data.</text>
</comment>
<evidence type="ECO:0000313" key="3">
    <source>
        <dbReference type="Proteomes" id="UP000654075"/>
    </source>
</evidence>
<feature type="region of interest" description="Disordered" evidence="1">
    <location>
        <begin position="627"/>
        <end position="647"/>
    </location>
</feature>
<gene>
    <name evidence="2" type="ORF">PGLA1383_LOCUS1333</name>
</gene>
<keyword evidence="3" id="KW-1185">Reference proteome</keyword>
<dbReference type="Pfam" id="PF14559">
    <property type="entry name" value="TPR_19"/>
    <property type="match status" value="1"/>
</dbReference>
<dbReference type="Pfam" id="PF13374">
    <property type="entry name" value="TPR_10"/>
    <property type="match status" value="1"/>
</dbReference>
<dbReference type="PANTHER" id="PTHR45011">
    <property type="entry name" value="DAP3-BINDING CELL DEATH ENHANCER 1"/>
    <property type="match status" value="1"/>
</dbReference>
<dbReference type="SMART" id="SM00028">
    <property type="entry name" value="TPR"/>
    <property type="match status" value="5"/>
</dbReference>
<organism evidence="2 3">
    <name type="scientific">Polarella glacialis</name>
    <name type="common">Dinoflagellate</name>
    <dbReference type="NCBI Taxonomy" id="89957"/>
    <lineage>
        <taxon>Eukaryota</taxon>
        <taxon>Sar</taxon>
        <taxon>Alveolata</taxon>
        <taxon>Dinophyceae</taxon>
        <taxon>Suessiales</taxon>
        <taxon>Suessiaceae</taxon>
        <taxon>Polarella</taxon>
    </lineage>
</organism>
<dbReference type="SUPFAM" id="SSF81901">
    <property type="entry name" value="HCP-like"/>
    <property type="match status" value="1"/>
</dbReference>
<name>A0A813D6K1_POLGL</name>
<evidence type="ECO:0000256" key="1">
    <source>
        <dbReference type="SAM" id="MobiDB-lite"/>
    </source>
</evidence>